<dbReference type="PIRSF" id="PIRSF006661">
    <property type="entry name" value="PP-lp_UCP006661"/>
    <property type="match status" value="1"/>
</dbReference>
<accession>A7NJQ1</accession>
<dbReference type="InterPro" id="IPR052188">
    <property type="entry name" value="Ni-pincer_cofactor_biosynth"/>
</dbReference>
<dbReference type="Pfam" id="PF00733">
    <property type="entry name" value="Asn_synthase"/>
    <property type="match status" value="1"/>
</dbReference>
<dbReference type="GO" id="GO:0016783">
    <property type="term" value="F:sulfurtransferase activity"/>
    <property type="evidence" value="ECO:0007669"/>
    <property type="project" value="InterPro"/>
</dbReference>
<dbReference type="HOGENOM" id="CLU_061181_2_0_0"/>
<evidence type="ECO:0000313" key="4">
    <source>
        <dbReference type="Proteomes" id="UP000000263"/>
    </source>
</evidence>
<dbReference type="InterPro" id="IPR001962">
    <property type="entry name" value="Asn_synthase"/>
</dbReference>
<evidence type="ECO:0000259" key="2">
    <source>
        <dbReference type="Pfam" id="PF00733"/>
    </source>
</evidence>
<dbReference type="KEGG" id="rca:Rcas_1629"/>
<dbReference type="NCBIfam" id="TIGR00268">
    <property type="entry name" value="ATP-dependent sacrificial sulfur transferase LarE"/>
    <property type="match status" value="1"/>
</dbReference>
<dbReference type="Gene3D" id="3.40.50.620">
    <property type="entry name" value="HUPs"/>
    <property type="match status" value="1"/>
</dbReference>
<dbReference type="InterPro" id="IPR005232">
    <property type="entry name" value="LarE"/>
</dbReference>
<name>A7NJQ1_ROSCS</name>
<reference evidence="3 4" key="1">
    <citation type="submission" date="2007-08" db="EMBL/GenBank/DDBJ databases">
        <title>Complete sequence of Roseiflexus castenholzii DSM 13941.</title>
        <authorList>
            <consortium name="US DOE Joint Genome Institute"/>
            <person name="Copeland A."/>
            <person name="Lucas S."/>
            <person name="Lapidus A."/>
            <person name="Barry K."/>
            <person name="Glavina del Rio T."/>
            <person name="Dalin E."/>
            <person name="Tice H."/>
            <person name="Pitluck S."/>
            <person name="Thompson L.S."/>
            <person name="Brettin T."/>
            <person name="Bruce D."/>
            <person name="Detter J.C."/>
            <person name="Han C."/>
            <person name="Tapia R."/>
            <person name="Schmutz J."/>
            <person name="Larimer F."/>
            <person name="Land M."/>
            <person name="Hauser L."/>
            <person name="Kyrpides N."/>
            <person name="Mikhailova N."/>
            <person name="Bryant D.A."/>
            <person name="Hanada S."/>
            <person name="Tsukatani Y."/>
            <person name="Richardson P."/>
        </authorList>
    </citation>
    <scope>NUCLEOTIDE SEQUENCE [LARGE SCALE GENOMIC DNA]</scope>
    <source>
        <strain evidence="4">DSM 13941 / HLO8</strain>
    </source>
</reference>
<dbReference type="eggNOG" id="COG1606">
    <property type="taxonomic scope" value="Bacteria"/>
</dbReference>
<dbReference type="InterPro" id="IPR014729">
    <property type="entry name" value="Rossmann-like_a/b/a_fold"/>
</dbReference>
<gene>
    <name evidence="3" type="ordered locus">Rcas_1629</name>
</gene>
<dbReference type="PANTHER" id="PTHR43169">
    <property type="entry name" value="EXSB FAMILY PROTEIN"/>
    <property type="match status" value="1"/>
</dbReference>
<dbReference type="SUPFAM" id="SSF52402">
    <property type="entry name" value="Adenine nucleotide alpha hydrolases-like"/>
    <property type="match status" value="1"/>
</dbReference>
<feature type="active site" description="Nucleophile and sulfur donor" evidence="1">
    <location>
        <position position="177"/>
    </location>
</feature>
<dbReference type="Proteomes" id="UP000000263">
    <property type="component" value="Chromosome"/>
</dbReference>
<dbReference type="GO" id="GO:0004066">
    <property type="term" value="F:asparagine synthase (glutamine-hydrolyzing) activity"/>
    <property type="evidence" value="ECO:0007669"/>
    <property type="project" value="InterPro"/>
</dbReference>
<dbReference type="CDD" id="cd01990">
    <property type="entry name" value="LarE-like"/>
    <property type="match status" value="1"/>
</dbReference>
<dbReference type="PANTHER" id="PTHR43169:SF2">
    <property type="entry name" value="NAD_GMP SYNTHASE DOMAIN-CONTAINING PROTEIN"/>
    <property type="match status" value="1"/>
</dbReference>
<dbReference type="RefSeq" id="WP_012120149.1">
    <property type="nucleotide sequence ID" value="NC_009767.1"/>
</dbReference>
<organism evidence="3 4">
    <name type="scientific">Roseiflexus castenholzii (strain DSM 13941 / HLO8)</name>
    <dbReference type="NCBI Taxonomy" id="383372"/>
    <lineage>
        <taxon>Bacteria</taxon>
        <taxon>Bacillati</taxon>
        <taxon>Chloroflexota</taxon>
        <taxon>Chloroflexia</taxon>
        <taxon>Chloroflexales</taxon>
        <taxon>Roseiflexineae</taxon>
        <taxon>Roseiflexaceae</taxon>
        <taxon>Roseiflexus</taxon>
    </lineage>
</organism>
<protein>
    <submittedName>
        <fullName evidence="3">PP-loop domain protein</fullName>
    </submittedName>
</protein>
<dbReference type="GO" id="GO:0006529">
    <property type="term" value="P:asparagine biosynthetic process"/>
    <property type="evidence" value="ECO:0007669"/>
    <property type="project" value="InterPro"/>
</dbReference>
<dbReference type="AlphaFoldDB" id="A7NJQ1"/>
<dbReference type="EMBL" id="CP000804">
    <property type="protein sequence ID" value="ABU57721.1"/>
    <property type="molecule type" value="Genomic_DNA"/>
</dbReference>
<evidence type="ECO:0000313" key="3">
    <source>
        <dbReference type="EMBL" id="ABU57721.1"/>
    </source>
</evidence>
<evidence type="ECO:0000256" key="1">
    <source>
        <dbReference type="PIRSR" id="PIRSR006661-1"/>
    </source>
</evidence>
<dbReference type="STRING" id="383372.Rcas_1629"/>
<dbReference type="OrthoDB" id="9776919at2"/>
<feature type="domain" description="Asparagine synthetase" evidence="2">
    <location>
        <begin position="25"/>
        <end position="83"/>
    </location>
</feature>
<sequence length="278" mass="31029">METTLEFKYEHLQAILREIGSALIAFSGGVDSTLLLKVAHDTLGERAIAATADSETYPREELEQARALATLIGCRHIVVCTNELSDEHYARNQPDRCYYCKRTLFTELQPLAAELGVAAILYGAMADDIGTHRPGHRAAMEFAVRSPLIEAGLGKQEIRELARRLGLPNWNKPSYACLSSRIAYGERVTADKLRVLDEAERFLRHLGFTQLRVRHHDTIARIEVPSEDLPAVIEQRDAIVARLKALGYVYVTLDLQGFRSGSMNEARRSSLADIALIE</sequence>
<keyword evidence="4" id="KW-1185">Reference proteome</keyword>
<proteinExistence type="predicted"/>